<keyword evidence="2" id="KW-0238">DNA-binding</keyword>
<dbReference type="RefSeq" id="WP_066316643.1">
    <property type="nucleotide sequence ID" value="NZ_LQRT01000035.1"/>
</dbReference>
<feature type="domain" description="HTH araC/xylS-type" evidence="4">
    <location>
        <begin position="182"/>
        <end position="280"/>
    </location>
</feature>
<evidence type="ECO:0000259" key="4">
    <source>
        <dbReference type="PROSITE" id="PS01124"/>
    </source>
</evidence>
<dbReference type="GO" id="GO:0043565">
    <property type="term" value="F:sequence-specific DNA binding"/>
    <property type="evidence" value="ECO:0007669"/>
    <property type="project" value="InterPro"/>
</dbReference>
<sequence length="282" mass="33281">MEKIPVRHIKEPYSAQSFNIVELKNLISENDLVQELHRHNFFFALFLESGNGEHSIDFTSYPVSDHSIFFMRPGQVHQLTLKKGTTGYLIQFNRDFYAPKEEPTNFVLRKVSHKNYCPLNSKKFKKLLSILSFIYEEYSLKQERYEDVIKANLEILFIEIIRQSQNPKTISNHNQYSQERLEQLLELLQNNISSHKQVLEYATMMNLSSFQLNKITKETVDKTCSQIINEHILLEAKRNLLGTSHRINQIAYELGYEDTSYFIRFFKKHAGVSPETFRKNFK</sequence>
<accession>A0A162YAS0</accession>
<keyword evidence="1" id="KW-0805">Transcription regulation</keyword>
<gene>
    <name evidence="5" type="ORF">AWE51_10750</name>
</gene>
<protein>
    <submittedName>
        <fullName evidence="5">AraC family transcriptional regulator</fullName>
    </submittedName>
</protein>
<dbReference type="SMART" id="SM00342">
    <property type="entry name" value="HTH_ARAC"/>
    <property type="match status" value="1"/>
</dbReference>
<organism evidence="5 6">
    <name type="scientific">Aquimarina aggregata</name>
    <dbReference type="NCBI Taxonomy" id="1642818"/>
    <lineage>
        <taxon>Bacteria</taxon>
        <taxon>Pseudomonadati</taxon>
        <taxon>Bacteroidota</taxon>
        <taxon>Flavobacteriia</taxon>
        <taxon>Flavobacteriales</taxon>
        <taxon>Flavobacteriaceae</taxon>
        <taxon>Aquimarina</taxon>
    </lineage>
</organism>
<dbReference type="EMBL" id="LQRT01000035">
    <property type="protein sequence ID" value="KZS39037.1"/>
    <property type="molecule type" value="Genomic_DNA"/>
</dbReference>
<comment type="caution">
    <text evidence="5">The sequence shown here is derived from an EMBL/GenBank/DDBJ whole genome shotgun (WGS) entry which is preliminary data.</text>
</comment>
<evidence type="ECO:0000256" key="3">
    <source>
        <dbReference type="ARBA" id="ARBA00023163"/>
    </source>
</evidence>
<dbReference type="OrthoDB" id="2666928at2"/>
<dbReference type="PANTHER" id="PTHR43280:SF32">
    <property type="entry name" value="TRANSCRIPTIONAL REGULATORY PROTEIN"/>
    <property type="match status" value="1"/>
</dbReference>
<dbReference type="AlphaFoldDB" id="A0A162YAS0"/>
<dbReference type="PRINTS" id="PR00032">
    <property type="entry name" value="HTHARAC"/>
</dbReference>
<dbReference type="GO" id="GO:0003700">
    <property type="term" value="F:DNA-binding transcription factor activity"/>
    <property type="evidence" value="ECO:0007669"/>
    <property type="project" value="InterPro"/>
</dbReference>
<evidence type="ECO:0000313" key="6">
    <source>
        <dbReference type="Proteomes" id="UP000076715"/>
    </source>
</evidence>
<dbReference type="InterPro" id="IPR009057">
    <property type="entry name" value="Homeodomain-like_sf"/>
</dbReference>
<reference evidence="5 6" key="1">
    <citation type="submission" date="2016-01" db="EMBL/GenBank/DDBJ databases">
        <title>The draft genome sequence of Aquimarina sp. RZW4-3-2.</title>
        <authorList>
            <person name="Wang Y."/>
        </authorList>
    </citation>
    <scope>NUCLEOTIDE SEQUENCE [LARGE SCALE GENOMIC DNA]</scope>
    <source>
        <strain evidence="5 6">RZW4-3-2</strain>
    </source>
</reference>
<evidence type="ECO:0000256" key="1">
    <source>
        <dbReference type="ARBA" id="ARBA00023015"/>
    </source>
</evidence>
<dbReference type="Proteomes" id="UP000076715">
    <property type="component" value="Unassembled WGS sequence"/>
</dbReference>
<dbReference type="PANTHER" id="PTHR43280">
    <property type="entry name" value="ARAC-FAMILY TRANSCRIPTIONAL REGULATOR"/>
    <property type="match status" value="1"/>
</dbReference>
<evidence type="ECO:0000256" key="2">
    <source>
        <dbReference type="ARBA" id="ARBA00023125"/>
    </source>
</evidence>
<name>A0A162YAS0_9FLAO</name>
<dbReference type="Pfam" id="PF12833">
    <property type="entry name" value="HTH_18"/>
    <property type="match status" value="1"/>
</dbReference>
<dbReference type="InterPro" id="IPR018060">
    <property type="entry name" value="HTH_AraC"/>
</dbReference>
<dbReference type="InterPro" id="IPR020449">
    <property type="entry name" value="Tscrpt_reg_AraC-type_HTH"/>
</dbReference>
<dbReference type="PROSITE" id="PS01124">
    <property type="entry name" value="HTH_ARAC_FAMILY_2"/>
    <property type="match status" value="1"/>
</dbReference>
<dbReference type="SUPFAM" id="SSF46689">
    <property type="entry name" value="Homeodomain-like"/>
    <property type="match status" value="1"/>
</dbReference>
<proteinExistence type="predicted"/>
<dbReference type="Gene3D" id="1.10.10.60">
    <property type="entry name" value="Homeodomain-like"/>
    <property type="match status" value="1"/>
</dbReference>
<dbReference type="SUPFAM" id="SSF51215">
    <property type="entry name" value="Regulatory protein AraC"/>
    <property type="match status" value="1"/>
</dbReference>
<keyword evidence="6" id="KW-1185">Reference proteome</keyword>
<keyword evidence="3" id="KW-0804">Transcription</keyword>
<dbReference type="STRING" id="1642818.AWE51_10750"/>
<evidence type="ECO:0000313" key="5">
    <source>
        <dbReference type="EMBL" id="KZS39037.1"/>
    </source>
</evidence>
<dbReference type="InterPro" id="IPR037923">
    <property type="entry name" value="HTH-like"/>
</dbReference>